<sequence>MGIEIERKFLVSGEGWRDAATASTRYSQGYLSRDPARTVRVRIAGDAAFLTIKGATQGATRAEFEYAVPLADAQQLLALCDGPVVEKFRHLCPHEGMTWEVDEFLGANAGLVVAEIELVSETQSFGRPGWLGAEVTGDGRYVNANLAVRPFSSWGG</sequence>
<dbReference type="InterPro" id="IPR033469">
    <property type="entry name" value="CYTH-like_dom_sf"/>
</dbReference>
<dbReference type="InterPro" id="IPR012042">
    <property type="entry name" value="NeuTTM/CthTTM-like"/>
</dbReference>
<dbReference type="SUPFAM" id="SSF55154">
    <property type="entry name" value="CYTH-like phosphatases"/>
    <property type="match status" value="1"/>
</dbReference>
<evidence type="ECO:0000313" key="3">
    <source>
        <dbReference type="Proteomes" id="UP001606305"/>
    </source>
</evidence>
<dbReference type="Proteomes" id="UP001606305">
    <property type="component" value="Unassembled WGS sequence"/>
</dbReference>
<dbReference type="PROSITE" id="PS51707">
    <property type="entry name" value="CYTH"/>
    <property type="match status" value="1"/>
</dbReference>
<dbReference type="SMART" id="SM01118">
    <property type="entry name" value="CYTH"/>
    <property type="match status" value="1"/>
</dbReference>
<keyword evidence="3" id="KW-1185">Reference proteome</keyword>
<dbReference type="Pfam" id="PF01928">
    <property type="entry name" value="CYTH"/>
    <property type="match status" value="1"/>
</dbReference>
<reference evidence="2 3" key="1">
    <citation type="submission" date="2024-09" db="EMBL/GenBank/DDBJ databases">
        <title>Novel species of the genus Pelomonas and Roseateles isolated from streams.</title>
        <authorList>
            <person name="Lu H."/>
        </authorList>
    </citation>
    <scope>NUCLEOTIDE SEQUENCE [LARGE SCALE GENOMIC DNA]</scope>
    <source>
        <strain evidence="2 3">BYS96W</strain>
    </source>
</reference>
<dbReference type="PANTHER" id="PTHR40114:SF1">
    <property type="entry name" value="SLR0698 PROTEIN"/>
    <property type="match status" value="1"/>
</dbReference>
<accession>A0ABW7G2H1</accession>
<name>A0ABW7G2H1_9BURK</name>
<evidence type="ECO:0000259" key="1">
    <source>
        <dbReference type="PROSITE" id="PS51707"/>
    </source>
</evidence>
<proteinExistence type="predicted"/>
<protein>
    <submittedName>
        <fullName evidence="2">CYTH domain-containing protein</fullName>
    </submittedName>
</protein>
<feature type="domain" description="CYTH" evidence="1">
    <location>
        <begin position="2"/>
        <end position="148"/>
    </location>
</feature>
<comment type="caution">
    <text evidence="2">The sequence shown here is derived from an EMBL/GenBank/DDBJ whole genome shotgun (WGS) entry which is preliminary data.</text>
</comment>
<dbReference type="CDD" id="cd07891">
    <property type="entry name" value="CYTH-like_CthTTM-like_1"/>
    <property type="match status" value="1"/>
</dbReference>
<dbReference type="InterPro" id="IPR023577">
    <property type="entry name" value="CYTH_domain"/>
</dbReference>
<dbReference type="PANTHER" id="PTHR40114">
    <property type="entry name" value="SLR0698 PROTEIN"/>
    <property type="match status" value="1"/>
</dbReference>
<dbReference type="RefSeq" id="WP_394486758.1">
    <property type="nucleotide sequence ID" value="NZ_JBIGIA010000002.1"/>
</dbReference>
<dbReference type="PIRSF" id="PIRSF016487">
    <property type="entry name" value="CYTH_UCP016487"/>
    <property type="match status" value="1"/>
</dbReference>
<dbReference type="Gene3D" id="2.40.320.10">
    <property type="entry name" value="Hypothetical Protein Pfu-838710-001"/>
    <property type="match status" value="1"/>
</dbReference>
<organism evidence="2 3">
    <name type="scientific">Pelomonas nitida</name>
    <dbReference type="NCBI Taxonomy" id="3299027"/>
    <lineage>
        <taxon>Bacteria</taxon>
        <taxon>Pseudomonadati</taxon>
        <taxon>Pseudomonadota</taxon>
        <taxon>Betaproteobacteria</taxon>
        <taxon>Burkholderiales</taxon>
        <taxon>Sphaerotilaceae</taxon>
        <taxon>Roseateles</taxon>
    </lineage>
</organism>
<evidence type="ECO:0000313" key="2">
    <source>
        <dbReference type="EMBL" id="MFG6456062.1"/>
    </source>
</evidence>
<dbReference type="EMBL" id="JBIGIA010000002">
    <property type="protein sequence ID" value="MFG6456062.1"/>
    <property type="molecule type" value="Genomic_DNA"/>
</dbReference>
<gene>
    <name evidence="2" type="ORF">ACG00X_04380</name>
</gene>